<reference evidence="3" key="1">
    <citation type="submission" date="2022-10" db="EMBL/GenBank/DDBJ databases">
        <authorList>
            <person name="Byrne P K."/>
        </authorList>
    </citation>
    <scope>NUCLEOTIDE SEQUENCE</scope>
    <source>
        <strain evidence="3">IFO1815</strain>
    </source>
</reference>
<dbReference type="GO" id="GO:0019888">
    <property type="term" value="F:protein phosphatase regulator activity"/>
    <property type="evidence" value="ECO:0007669"/>
    <property type="project" value="InterPro"/>
</dbReference>
<feature type="compositionally biased region" description="Acidic residues" evidence="2">
    <location>
        <begin position="272"/>
        <end position="317"/>
    </location>
</feature>
<dbReference type="PANTHER" id="PTHR16487">
    <property type="entry name" value="PPP4R2-RELATED PROTEIN"/>
    <property type="match status" value="1"/>
</dbReference>
<feature type="compositionally biased region" description="Basic and acidic residues" evidence="2">
    <location>
        <begin position="404"/>
        <end position="423"/>
    </location>
</feature>
<dbReference type="GO" id="GO:0005737">
    <property type="term" value="C:cytoplasm"/>
    <property type="evidence" value="ECO:0007669"/>
    <property type="project" value="TreeGrafter"/>
</dbReference>
<comment type="similarity">
    <text evidence="1">Belongs to the PPP4R2 family.</text>
</comment>
<proteinExistence type="inferred from homology"/>
<keyword evidence="4" id="KW-1185">Reference proteome</keyword>
<protein>
    <recommendedName>
        <fullName evidence="5">Psy4p</fullName>
    </recommendedName>
</protein>
<dbReference type="PANTHER" id="PTHR16487:SF0">
    <property type="entry name" value="PROTEIN PHOSPHATASE 4 REGULATORY SUBUNIT 2-RELATED"/>
    <property type="match status" value="1"/>
</dbReference>
<dbReference type="GO" id="GO:0030289">
    <property type="term" value="C:protein phosphatase 4 complex"/>
    <property type="evidence" value="ECO:0007669"/>
    <property type="project" value="InterPro"/>
</dbReference>
<dbReference type="Pfam" id="PF09184">
    <property type="entry name" value="PPP4R2"/>
    <property type="match status" value="1"/>
</dbReference>
<dbReference type="GO" id="GO:0005634">
    <property type="term" value="C:nucleus"/>
    <property type="evidence" value="ECO:0007669"/>
    <property type="project" value="TreeGrafter"/>
</dbReference>
<accession>A0AA35IUJ2</accession>
<organism evidence="3 4">
    <name type="scientific">Saccharomyces mikatae IFO 1815</name>
    <dbReference type="NCBI Taxonomy" id="226126"/>
    <lineage>
        <taxon>Eukaryota</taxon>
        <taxon>Fungi</taxon>
        <taxon>Dikarya</taxon>
        <taxon>Ascomycota</taxon>
        <taxon>Saccharomycotina</taxon>
        <taxon>Saccharomycetes</taxon>
        <taxon>Saccharomycetales</taxon>
        <taxon>Saccharomycetaceae</taxon>
        <taxon>Saccharomyces</taxon>
    </lineage>
</organism>
<name>A0AA35IUJ2_SACMI</name>
<feature type="compositionally biased region" description="Basic and acidic residues" evidence="2">
    <location>
        <begin position="328"/>
        <end position="337"/>
    </location>
</feature>
<evidence type="ECO:0000256" key="1">
    <source>
        <dbReference type="ARBA" id="ARBA00009207"/>
    </source>
</evidence>
<evidence type="ECO:0000313" key="4">
    <source>
        <dbReference type="Proteomes" id="UP001161438"/>
    </source>
</evidence>
<feature type="compositionally biased region" description="Acidic residues" evidence="2">
    <location>
        <begin position="198"/>
        <end position="223"/>
    </location>
</feature>
<dbReference type="RefSeq" id="XP_056080315.1">
    <property type="nucleotide sequence ID" value="XM_056221942.1"/>
</dbReference>
<dbReference type="InterPro" id="IPR015267">
    <property type="entry name" value="PPP4R2"/>
</dbReference>
<feature type="region of interest" description="Disordered" evidence="2">
    <location>
        <begin position="198"/>
        <end position="227"/>
    </location>
</feature>
<evidence type="ECO:0000313" key="3">
    <source>
        <dbReference type="EMBL" id="CAI4037198.1"/>
    </source>
</evidence>
<sequence length="457" mass="52079">MSSTMLDDVDNNMMGIKSINLFELLSDVVKEGDKTRLVMAGPEQVLPDLIRHITDTIPFDLFMNLKHEMNDAKDLVTRLNCLGKFLDDNFLQKHIFPFTILRICELCYDPFKYYKINELEKFVNALEKCCLVTSSWQELERTDFMNGEDSKENDIHMIKNQEDVSLMKISWMTEDSTNELAPFIKEIDSIMNVNLGYEDEDDEDEDSGDGEEEGFFNDDEDGELDNKGKCNVLLKDENFIVEEYYEDDGDTNNADTDKKRQNKGNSTAKDNCDDDDGEGDDDDDDDDDDDYREDGAVEDDEDDDHMGSTDDDEDDEEDRRVAGNAKVRKCDNKNETPRKRKPTDLDNFEYDESPSFTDMDLTTPKKYKHNTTGRFSIIESPSSSLLNSVDGNHEMSSSQEEEKEDLHGNSEGRSEGLLQDDKLVSPSISSSQEDKMVAIAGITYHDNNGSPLGKKSR</sequence>
<dbReference type="Proteomes" id="UP001161438">
    <property type="component" value="Chromosome 2"/>
</dbReference>
<gene>
    <name evidence="3" type="primary">SMKI02G0650</name>
    <name evidence="3" type="ORF">SMKI_02G0650</name>
</gene>
<dbReference type="EMBL" id="OX365758">
    <property type="protein sequence ID" value="CAI4037198.1"/>
    <property type="molecule type" value="Genomic_DNA"/>
</dbReference>
<evidence type="ECO:0008006" key="5">
    <source>
        <dbReference type="Google" id="ProtNLM"/>
    </source>
</evidence>
<dbReference type="AlphaFoldDB" id="A0AA35IUJ2"/>
<feature type="region of interest" description="Disordered" evidence="2">
    <location>
        <begin position="246"/>
        <end position="431"/>
    </location>
</feature>
<dbReference type="GeneID" id="80916411"/>
<evidence type="ECO:0000256" key="2">
    <source>
        <dbReference type="SAM" id="MobiDB-lite"/>
    </source>
</evidence>
<feature type="compositionally biased region" description="Polar residues" evidence="2">
    <location>
        <begin position="372"/>
        <end position="398"/>
    </location>
</feature>